<sequence>MSSVSDLTIQACYNPSVTPRMSDVFLYAKVDAKPSSSISIIHLQYQIPGVTLLRVTPLNPDGTSPRDTPGVSALKIPVLRRARTRFSITGIGSDKAKVENPPEVYHGETEPDEPSPVDSTRPQLDRLTVQQYLEPVSPLTPTSPTPVTPGACPMSPAPMNPYHIDEEMNKFFSPARVAQFDGAATPRRVDTVPCDQADSQLNGEEEFTDDSDIDEGQTLEILRDETMGFTSENGSVRGVQSDVHALGLQLEVANSIKSAFEKMTMHEQECRSPNAWIGSERSGIFEQTSIPRISIPPAEDFKRFEDTTLEIVEDVENSSIGHGGMDGAADELLKGVLSKSGGNKKFKEQVSMTVKEEEVIVCFPENLKATAYVIEVYVRIPLISLGYSTHAFAFVMAGLPLCKNPASLEFLVTDDPSIKWQLDAGHGKAPFELIGKVDGEGIFGKVKLDAETPLKRSLVVRALRIPTSVEIYDHKIGSWTNLTVQQHSNGGYYMKVTIAIAFYDVTVVEGVSRNLLNIILINCGDIGKDDLHVCNDNGDLETFELDGPVTRGGKVLKGTQLLQLARHPDDVGRHRLWISYETKLGSEPSFRRPIPVAEIGGPEDIMEQTITVRNEVPSLKLRCSSVNPACWTYVGKADGSQSLKRLINDEPIQYPSIVVSSMERLSFESPAMTALAEVYKLHDIPTVKIVDKVRLDFQEQEPWTSLSVIPLKLAMSFSLNTGKMGDHRELMRLSHGEFELDFVTVNGQPLLDGLFLDNGDLVVNNMFRRKSQTPKITNITIYWAARQGLMVTRTNGGRYYELLLPHLSQTLVMRVVSTFHTHRDIHLISRTFGPQTQSWSAPYIFGKASMSGVQTFKSNMHLQIKIGQTNISSIKLLKALIDIEEARVSKERLPTDTDTIIEPMGNGETGHESNGVTALQNLPRTGNDSLVDPEEEHNNDPPIEVEQTTGNMDGAHDIPRVQMDGTKSEFGGQGTPDYPYDLGNMNKPDSLQGPEYPVDHIAPRNLSSRLLVALILWIGFVGYYGFNRLVQSNTLPQMHAIPSATSVTVHDDGEHIVSSMPNGMRGWNMDDKSGTDVDVNDGYHADLAS</sequence>
<accession>A0A4V3SI46</accession>
<protein>
    <submittedName>
        <fullName evidence="2">Uncharacterized protein</fullName>
    </submittedName>
</protein>
<organism evidence="2 3">
    <name type="scientific">Ascodesmis nigricans</name>
    <dbReference type="NCBI Taxonomy" id="341454"/>
    <lineage>
        <taxon>Eukaryota</taxon>
        <taxon>Fungi</taxon>
        <taxon>Dikarya</taxon>
        <taxon>Ascomycota</taxon>
        <taxon>Pezizomycotina</taxon>
        <taxon>Pezizomycetes</taxon>
        <taxon>Pezizales</taxon>
        <taxon>Ascodesmidaceae</taxon>
        <taxon>Ascodesmis</taxon>
    </lineage>
</organism>
<proteinExistence type="predicted"/>
<dbReference type="Proteomes" id="UP000298138">
    <property type="component" value="Unassembled WGS sequence"/>
</dbReference>
<gene>
    <name evidence="2" type="ORF">EX30DRAFT_342930</name>
</gene>
<dbReference type="OrthoDB" id="5317234at2759"/>
<feature type="region of interest" description="Disordered" evidence="1">
    <location>
        <begin position="90"/>
        <end position="121"/>
    </location>
</feature>
<evidence type="ECO:0000256" key="1">
    <source>
        <dbReference type="SAM" id="MobiDB-lite"/>
    </source>
</evidence>
<keyword evidence="3" id="KW-1185">Reference proteome</keyword>
<evidence type="ECO:0000313" key="2">
    <source>
        <dbReference type="EMBL" id="TGZ78714.1"/>
    </source>
</evidence>
<feature type="region of interest" description="Disordered" evidence="1">
    <location>
        <begin position="923"/>
        <end position="956"/>
    </location>
</feature>
<name>A0A4V3SI46_9PEZI</name>
<evidence type="ECO:0000313" key="3">
    <source>
        <dbReference type="Proteomes" id="UP000298138"/>
    </source>
</evidence>
<feature type="compositionally biased region" description="Basic and acidic residues" evidence="1">
    <location>
        <begin position="94"/>
        <end position="109"/>
    </location>
</feature>
<reference evidence="2 3" key="1">
    <citation type="submission" date="2019-04" db="EMBL/GenBank/DDBJ databases">
        <title>Comparative genomics and transcriptomics to analyze fruiting body development in filamentous ascomycetes.</title>
        <authorList>
            <consortium name="DOE Joint Genome Institute"/>
            <person name="Lutkenhaus R."/>
            <person name="Traeger S."/>
            <person name="Breuer J."/>
            <person name="Kuo A."/>
            <person name="Lipzen A."/>
            <person name="Pangilinan J."/>
            <person name="Dilworth D."/>
            <person name="Sandor L."/>
            <person name="Poggeler S."/>
            <person name="Barry K."/>
            <person name="Grigoriev I.V."/>
            <person name="Nowrousian M."/>
        </authorList>
    </citation>
    <scope>NUCLEOTIDE SEQUENCE [LARGE SCALE GENOMIC DNA]</scope>
    <source>
        <strain evidence="2 3">CBS 389.68</strain>
    </source>
</reference>
<dbReference type="EMBL" id="ML220138">
    <property type="protein sequence ID" value="TGZ78714.1"/>
    <property type="molecule type" value="Genomic_DNA"/>
</dbReference>
<dbReference type="InParanoid" id="A0A4V3SI46"/>
<dbReference type="AlphaFoldDB" id="A0A4V3SI46"/>